<organism evidence="1 2">
    <name type="scientific">Aspergillus sclerotialis</name>
    <dbReference type="NCBI Taxonomy" id="2070753"/>
    <lineage>
        <taxon>Eukaryota</taxon>
        <taxon>Fungi</taxon>
        <taxon>Dikarya</taxon>
        <taxon>Ascomycota</taxon>
        <taxon>Pezizomycotina</taxon>
        <taxon>Eurotiomycetes</taxon>
        <taxon>Eurotiomycetidae</taxon>
        <taxon>Eurotiales</taxon>
        <taxon>Aspergillaceae</taxon>
        <taxon>Aspergillus</taxon>
        <taxon>Aspergillus subgen. Polypaecilum</taxon>
    </lineage>
</organism>
<gene>
    <name evidence="1" type="ORF">PHISCL_06017</name>
</gene>
<name>A0A3A2ZX73_9EURO</name>
<accession>A0A3A2ZX73</accession>
<comment type="caution">
    <text evidence="1">The sequence shown here is derived from an EMBL/GenBank/DDBJ whole genome shotgun (WGS) entry which is preliminary data.</text>
</comment>
<dbReference type="OrthoDB" id="408631at2759"/>
<dbReference type="STRING" id="2070753.A0A3A2ZX73"/>
<protein>
    <submittedName>
        <fullName evidence="1">Carboxylesterase family</fullName>
    </submittedName>
</protein>
<dbReference type="EMBL" id="MVGC01000214">
    <property type="protein sequence ID" value="RJE21641.1"/>
    <property type="molecule type" value="Genomic_DNA"/>
</dbReference>
<reference evidence="2" key="1">
    <citation type="submission" date="2017-02" db="EMBL/GenBank/DDBJ databases">
        <authorList>
            <person name="Tafer H."/>
            <person name="Lopandic K."/>
        </authorList>
    </citation>
    <scope>NUCLEOTIDE SEQUENCE [LARGE SCALE GENOMIC DNA]</scope>
    <source>
        <strain evidence="2">CBS 366.77</strain>
    </source>
</reference>
<dbReference type="AlphaFoldDB" id="A0A3A2ZX73"/>
<keyword evidence="2" id="KW-1185">Reference proteome</keyword>
<evidence type="ECO:0000313" key="1">
    <source>
        <dbReference type="EMBL" id="RJE21641.1"/>
    </source>
</evidence>
<sequence length="62" mass="7028">MFNQFLDLFNASTIEDARRLLSETLIEANAYQIGEFSYYGYFTYGPVVDGTLVPALVGQRLQ</sequence>
<dbReference type="Proteomes" id="UP000266188">
    <property type="component" value="Unassembled WGS sequence"/>
</dbReference>
<evidence type="ECO:0000313" key="2">
    <source>
        <dbReference type="Proteomes" id="UP000266188"/>
    </source>
</evidence>
<proteinExistence type="predicted"/>